<organism evidence="1">
    <name type="scientific">hydrothermal vent metagenome</name>
    <dbReference type="NCBI Taxonomy" id="652676"/>
    <lineage>
        <taxon>unclassified sequences</taxon>
        <taxon>metagenomes</taxon>
        <taxon>ecological metagenomes</taxon>
    </lineage>
</organism>
<sequence>MTPTNSRRDALIGVIESLHAEIAALKANDVEGLERATQAKLAGINAIAALGTGPAGPELRDLAEEANRLNETCRIYVNLMAANVRRRLQSLTGDAGAGYRPGMGLKAYA</sequence>
<dbReference type="EMBL" id="CZQE01000067">
    <property type="protein sequence ID" value="CUS43564.1"/>
    <property type="molecule type" value="Genomic_DNA"/>
</dbReference>
<name>A0A160TJ42_9ZZZZ</name>
<accession>A0A160TJ42</accession>
<gene>
    <name evidence="1" type="ORF">MGWOODY_Smn308</name>
</gene>
<evidence type="ECO:0008006" key="2">
    <source>
        <dbReference type="Google" id="ProtNLM"/>
    </source>
</evidence>
<proteinExistence type="predicted"/>
<dbReference type="AlphaFoldDB" id="A0A160TJ42"/>
<evidence type="ECO:0000313" key="1">
    <source>
        <dbReference type="EMBL" id="CUS43564.1"/>
    </source>
</evidence>
<protein>
    <recommendedName>
        <fullName evidence="2">Flagellar protein FlgN</fullName>
    </recommendedName>
</protein>
<reference evidence="1" key="1">
    <citation type="submission" date="2015-10" db="EMBL/GenBank/DDBJ databases">
        <authorList>
            <person name="Gilbert D.G."/>
        </authorList>
    </citation>
    <scope>NUCLEOTIDE SEQUENCE</scope>
</reference>